<proteinExistence type="predicted"/>
<dbReference type="InterPro" id="IPR025723">
    <property type="entry name" value="ArsA/GET3_ATPase-like"/>
</dbReference>
<dbReference type="OrthoDB" id="5490584at2"/>
<dbReference type="STRING" id="1927124.BST13_28365"/>
<dbReference type="GO" id="GO:0016887">
    <property type="term" value="F:ATP hydrolysis activity"/>
    <property type="evidence" value="ECO:0007669"/>
    <property type="project" value="InterPro"/>
</dbReference>
<dbReference type="FunFam" id="3.40.50.300:FF:001818">
    <property type="entry name" value="Probable anion transporter atpase"/>
    <property type="match status" value="1"/>
</dbReference>
<dbReference type="Gene3D" id="3.40.50.300">
    <property type="entry name" value="P-loop containing nucleotide triphosphate hydrolases"/>
    <property type="match status" value="1"/>
</dbReference>
<sequence>MSTKPAALDMGAILADTSNRVVVCCGAGGVGKTTTAAAMALRAAEYGRTVVVLTIDPAKRLAQALGIKDLGNTPQRVPLAPEVTGELHAMMLDMRRTFDEMVIQYSGPGRADSILENQFYQTVATSLAGTQEYMAMEKLGQLLAEDKWDLVVVDTPPSRNALDFLDAPKRLGSFMDSRLWRMLLAPGRGIGRLVTGAMGLAMKALSTVLGSQMLSDAAGFVQSLDATFGGFREKADRTYELLKRRGTQFVVVSAAEPDALREASFFVDRLAGENMPLAGLILNRTHPTLSDLHAEKAEEAADDLATEDPDALAVAVLRIHADRAQTAKREVRLLSRFTGANPHVAIVGVPSLPFDVSDLEALRAIADQITGVGEPV</sequence>
<dbReference type="SUPFAM" id="SSF52540">
    <property type="entry name" value="P-loop containing nucleoside triphosphate hydrolases"/>
    <property type="match status" value="1"/>
</dbReference>
<gene>
    <name evidence="2" type="ORF">BST13_28365</name>
</gene>
<dbReference type="Pfam" id="PF02374">
    <property type="entry name" value="ArsA_ATPase"/>
    <property type="match status" value="1"/>
</dbReference>
<dbReference type="AlphaFoldDB" id="A0A1X0AF24"/>
<evidence type="ECO:0000313" key="2">
    <source>
        <dbReference type="EMBL" id="ORA28660.1"/>
    </source>
</evidence>
<keyword evidence="3" id="KW-1185">Reference proteome</keyword>
<organism evidence="2 3">
    <name type="scientific">Mycobacterium aquaticum</name>
    <dbReference type="NCBI Taxonomy" id="1927124"/>
    <lineage>
        <taxon>Bacteria</taxon>
        <taxon>Bacillati</taxon>
        <taxon>Actinomycetota</taxon>
        <taxon>Actinomycetes</taxon>
        <taxon>Mycobacteriales</taxon>
        <taxon>Mycobacteriaceae</taxon>
        <taxon>Mycobacterium</taxon>
    </lineage>
</organism>
<accession>A0A1X0AF24</accession>
<evidence type="ECO:0000259" key="1">
    <source>
        <dbReference type="Pfam" id="PF02374"/>
    </source>
</evidence>
<reference evidence="2 3" key="1">
    <citation type="submission" date="2017-02" db="EMBL/GenBank/DDBJ databases">
        <title>The new phylogeny of genus Mycobacterium.</title>
        <authorList>
            <person name="Tortoli E."/>
            <person name="Trovato A."/>
            <person name="Cirillo D.M."/>
        </authorList>
    </citation>
    <scope>NUCLEOTIDE SEQUENCE [LARGE SCALE GENOMIC DNA]</scope>
    <source>
        <strain evidence="2 3">RW6</strain>
    </source>
</reference>
<dbReference type="InterPro" id="IPR016300">
    <property type="entry name" value="ATPase_ArsA/GET3"/>
</dbReference>
<dbReference type="GO" id="GO:0005524">
    <property type="term" value="F:ATP binding"/>
    <property type="evidence" value="ECO:0007669"/>
    <property type="project" value="InterPro"/>
</dbReference>
<comment type="caution">
    <text evidence="2">The sequence shown here is derived from an EMBL/GenBank/DDBJ whole genome shotgun (WGS) entry which is preliminary data.</text>
</comment>
<name>A0A1X0AF24_9MYCO</name>
<evidence type="ECO:0000313" key="3">
    <source>
        <dbReference type="Proteomes" id="UP000192448"/>
    </source>
</evidence>
<feature type="domain" description="ArsA/GET3 Anion-transporting ATPase-like" evidence="1">
    <location>
        <begin position="20"/>
        <end position="287"/>
    </location>
</feature>
<dbReference type="EMBL" id="MVHF01000039">
    <property type="protein sequence ID" value="ORA28660.1"/>
    <property type="molecule type" value="Genomic_DNA"/>
</dbReference>
<dbReference type="PANTHER" id="PTHR10803">
    <property type="entry name" value="ARSENICAL PUMP-DRIVING ATPASE ARSENITE-TRANSLOCATING ATPASE"/>
    <property type="match status" value="1"/>
</dbReference>
<dbReference type="PANTHER" id="PTHR10803:SF26">
    <property type="entry name" value="ANION TRANSPORTER ATPASE-RELATED"/>
    <property type="match status" value="1"/>
</dbReference>
<protein>
    <submittedName>
        <fullName evidence="2">Anion transporter</fullName>
    </submittedName>
</protein>
<dbReference type="InterPro" id="IPR027417">
    <property type="entry name" value="P-loop_NTPase"/>
</dbReference>
<dbReference type="Proteomes" id="UP000192448">
    <property type="component" value="Unassembled WGS sequence"/>
</dbReference>